<accession>A0AAJ4NKS9</accession>
<keyword evidence="1" id="KW-0812">Transmembrane</keyword>
<evidence type="ECO:0000313" key="3">
    <source>
        <dbReference type="Proteomes" id="UP000682358"/>
    </source>
</evidence>
<protein>
    <submittedName>
        <fullName evidence="2">Uncharacterized protein</fullName>
    </submittedName>
</protein>
<dbReference type="EMBL" id="CP076405">
    <property type="protein sequence ID" value="QWQ21503.2"/>
    <property type="molecule type" value="Genomic_DNA"/>
</dbReference>
<organism evidence="2 3">
    <name type="scientific">Providencia rettgeri</name>
    <dbReference type="NCBI Taxonomy" id="587"/>
    <lineage>
        <taxon>Bacteria</taxon>
        <taxon>Pseudomonadati</taxon>
        <taxon>Pseudomonadota</taxon>
        <taxon>Gammaproteobacteria</taxon>
        <taxon>Enterobacterales</taxon>
        <taxon>Morganellaceae</taxon>
        <taxon>Providencia</taxon>
    </lineage>
</organism>
<keyword evidence="1" id="KW-1133">Transmembrane helix</keyword>
<sequence>MKLVSCLAVIGTLFSGIVLSMLIARFYPSAEPLERLYGAIFLSVITSMGLLVYNLSASNWRQILVRSYSWWPLPLFLMMRGWIWRINSLFLSLVV</sequence>
<name>A0AAJ4NKS9_PRORE</name>
<keyword evidence="1" id="KW-0472">Membrane</keyword>
<dbReference type="Proteomes" id="UP000682358">
    <property type="component" value="Chromosome"/>
</dbReference>
<proteinExistence type="predicted"/>
<gene>
    <name evidence="2" type="ORF">KOF27_03865</name>
</gene>
<dbReference type="AlphaFoldDB" id="A0AAJ4NKS9"/>
<evidence type="ECO:0000256" key="1">
    <source>
        <dbReference type="SAM" id="Phobius"/>
    </source>
</evidence>
<reference evidence="2" key="1">
    <citation type="submission" date="2021-06" db="EMBL/GenBank/DDBJ databases">
        <title>Emergence of genetically related NDM-1-producing Providencia rettgeri strains in Argentina.</title>
        <authorList>
            <person name="Pasteran F."/>
            <person name="Meo A."/>
            <person name="Gomez S."/>
            <person name="Derdoy L."/>
            <person name="Albronoz E."/>
            <person name="Faccone D."/>
            <person name="Guerriero L."/>
            <person name="Archuby D."/>
            <person name="Tarzia A."/>
            <person name="Lopez M."/>
            <person name="Corso A."/>
        </authorList>
    </citation>
    <scope>NUCLEOTIDE SEQUENCE</scope>
    <source>
        <strain evidence="2">PreM15628</strain>
    </source>
</reference>
<feature type="transmembrane region" description="Helical" evidence="1">
    <location>
        <begin position="68"/>
        <end position="86"/>
    </location>
</feature>
<evidence type="ECO:0000313" key="2">
    <source>
        <dbReference type="EMBL" id="QWQ21503.2"/>
    </source>
</evidence>
<feature type="transmembrane region" description="Helical" evidence="1">
    <location>
        <begin position="36"/>
        <end position="56"/>
    </location>
</feature>